<feature type="region of interest" description="Disordered" evidence="1">
    <location>
        <begin position="72"/>
        <end position="95"/>
    </location>
</feature>
<accession>A0A0A8ZRG3</accession>
<protein>
    <submittedName>
        <fullName evidence="2">Uncharacterized protein</fullName>
    </submittedName>
</protein>
<organism evidence="2">
    <name type="scientific">Arundo donax</name>
    <name type="common">Giant reed</name>
    <name type="synonym">Donax arundinaceus</name>
    <dbReference type="NCBI Taxonomy" id="35708"/>
    <lineage>
        <taxon>Eukaryota</taxon>
        <taxon>Viridiplantae</taxon>
        <taxon>Streptophyta</taxon>
        <taxon>Embryophyta</taxon>
        <taxon>Tracheophyta</taxon>
        <taxon>Spermatophyta</taxon>
        <taxon>Magnoliopsida</taxon>
        <taxon>Liliopsida</taxon>
        <taxon>Poales</taxon>
        <taxon>Poaceae</taxon>
        <taxon>PACMAD clade</taxon>
        <taxon>Arundinoideae</taxon>
        <taxon>Arundineae</taxon>
        <taxon>Arundo</taxon>
    </lineage>
</organism>
<proteinExistence type="predicted"/>
<feature type="region of interest" description="Disordered" evidence="1">
    <location>
        <begin position="148"/>
        <end position="181"/>
    </location>
</feature>
<evidence type="ECO:0000256" key="1">
    <source>
        <dbReference type="SAM" id="MobiDB-lite"/>
    </source>
</evidence>
<feature type="compositionally biased region" description="Pro residues" evidence="1">
    <location>
        <begin position="172"/>
        <end position="181"/>
    </location>
</feature>
<reference evidence="2" key="1">
    <citation type="submission" date="2014-09" db="EMBL/GenBank/DDBJ databases">
        <authorList>
            <person name="Magalhaes I.L.F."/>
            <person name="Oliveira U."/>
            <person name="Santos F.R."/>
            <person name="Vidigal T.H.D.A."/>
            <person name="Brescovit A.D."/>
            <person name="Santos A.J."/>
        </authorList>
    </citation>
    <scope>NUCLEOTIDE SEQUENCE</scope>
    <source>
        <tissue evidence="2">Shoot tissue taken approximately 20 cm above the soil surface</tissue>
    </source>
</reference>
<dbReference type="AlphaFoldDB" id="A0A0A8ZRG3"/>
<reference evidence="2" key="2">
    <citation type="journal article" date="2015" name="Data Brief">
        <title>Shoot transcriptome of the giant reed, Arundo donax.</title>
        <authorList>
            <person name="Barrero R.A."/>
            <person name="Guerrero F.D."/>
            <person name="Moolhuijzen P."/>
            <person name="Goolsby J.A."/>
            <person name="Tidwell J."/>
            <person name="Bellgard S.E."/>
            <person name="Bellgard M.I."/>
        </authorList>
    </citation>
    <scope>NUCLEOTIDE SEQUENCE</scope>
    <source>
        <tissue evidence="2">Shoot tissue taken approximately 20 cm above the soil surface</tissue>
    </source>
</reference>
<sequence length="181" mass="18921">MRSMCVMVDCFEGGARLLPTLQFQSAMVSTLAVLETGGEFGERGELAERTGAERRASRAARLGVGCAAPTPCAGREAPPRRAGLAAPQRPRSGCASGRGALWGERWWAAAGREEWTAAGGRAVCGLRWPRAPPACPCVRPAAPRVPPGFPSHPLTAPRAPPAFPLPLARRPPSLPTPCPAG</sequence>
<evidence type="ECO:0000313" key="2">
    <source>
        <dbReference type="EMBL" id="JAD37422.1"/>
    </source>
</evidence>
<name>A0A0A8ZRG3_ARUDO</name>
<dbReference type="EMBL" id="GBRH01260473">
    <property type="protein sequence ID" value="JAD37422.1"/>
    <property type="molecule type" value="Transcribed_RNA"/>
</dbReference>